<dbReference type="PRINTS" id="PR00050">
    <property type="entry name" value="COLDSHOCK"/>
</dbReference>
<dbReference type="AlphaFoldDB" id="A0A5S4H650"/>
<dbReference type="PANTHER" id="PTHR12962">
    <property type="entry name" value="CALCIUM-REGULATED HEAT STABLE PROTEIN CRHSP-24-RELATED"/>
    <property type="match status" value="1"/>
</dbReference>
<reference evidence="3 4" key="1">
    <citation type="submission" date="2019-05" db="EMBL/GenBank/DDBJ databases">
        <title>Draft genome sequence of Actinomadura geliboluensis A8036.</title>
        <authorList>
            <person name="Saricaoglu S."/>
            <person name="Isik K."/>
        </authorList>
    </citation>
    <scope>NUCLEOTIDE SEQUENCE [LARGE SCALE GENOMIC DNA]</scope>
    <source>
        <strain evidence="3 4">A8036</strain>
    </source>
</reference>
<dbReference type="InterPro" id="IPR052069">
    <property type="entry name" value="Ca-reg_mRNA-binding_domain"/>
</dbReference>
<keyword evidence="4" id="KW-1185">Reference proteome</keyword>
<dbReference type="InterPro" id="IPR012340">
    <property type="entry name" value="NA-bd_OB-fold"/>
</dbReference>
<dbReference type="GO" id="GO:0043488">
    <property type="term" value="P:regulation of mRNA stability"/>
    <property type="evidence" value="ECO:0007669"/>
    <property type="project" value="TreeGrafter"/>
</dbReference>
<dbReference type="Proteomes" id="UP000305238">
    <property type="component" value="Unassembled WGS sequence"/>
</dbReference>
<dbReference type="SUPFAM" id="SSF50249">
    <property type="entry name" value="Nucleic acid-binding proteins"/>
    <property type="match status" value="1"/>
</dbReference>
<dbReference type="Gene3D" id="2.40.50.140">
    <property type="entry name" value="Nucleic acid-binding proteins"/>
    <property type="match status" value="1"/>
</dbReference>
<proteinExistence type="predicted"/>
<dbReference type="Pfam" id="PF00313">
    <property type="entry name" value="CSD"/>
    <property type="match status" value="1"/>
</dbReference>
<dbReference type="InterPro" id="IPR011129">
    <property type="entry name" value="CSD"/>
</dbReference>
<keyword evidence="1" id="KW-0597">Phosphoprotein</keyword>
<organism evidence="3 4">
    <name type="scientific">Actinomadura geliboluensis</name>
    <dbReference type="NCBI Taxonomy" id="882440"/>
    <lineage>
        <taxon>Bacteria</taxon>
        <taxon>Bacillati</taxon>
        <taxon>Actinomycetota</taxon>
        <taxon>Actinomycetes</taxon>
        <taxon>Streptosporangiales</taxon>
        <taxon>Thermomonosporaceae</taxon>
        <taxon>Actinomadura</taxon>
    </lineage>
</organism>
<dbReference type="OrthoDB" id="4382049at2"/>
<dbReference type="GO" id="GO:0005737">
    <property type="term" value="C:cytoplasm"/>
    <property type="evidence" value="ECO:0007669"/>
    <property type="project" value="TreeGrafter"/>
</dbReference>
<sequence length="147" mass="15972">MVQVRSVKDAVVVHVGKIARFDEVRGYGFITPDEGGPDVFVHVNDLNDDKTLIATGTSVEYELIDGERGLKAFDVSVIGDRAPAAGGGGRIVPSDDEVLCDVLTTTELRIELTELILDSVPELTGAHLVRLRESLLTFARKHGWSED</sequence>
<dbReference type="PANTHER" id="PTHR12962:SF1">
    <property type="entry name" value="COLD SHOCK DOMAIN-CONTAINING PROTEIN CG9705"/>
    <property type="match status" value="1"/>
</dbReference>
<gene>
    <name evidence="3" type="ORF">ETD96_09285</name>
</gene>
<dbReference type="SMART" id="SM00357">
    <property type="entry name" value="CSP"/>
    <property type="match status" value="1"/>
</dbReference>
<evidence type="ECO:0000256" key="1">
    <source>
        <dbReference type="ARBA" id="ARBA00022553"/>
    </source>
</evidence>
<dbReference type="InterPro" id="IPR002059">
    <property type="entry name" value="CSP_DNA-bd"/>
</dbReference>
<evidence type="ECO:0000313" key="4">
    <source>
        <dbReference type="Proteomes" id="UP000305238"/>
    </source>
</evidence>
<accession>A0A5S4H650</accession>
<dbReference type="PROSITE" id="PS51857">
    <property type="entry name" value="CSD_2"/>
    <property type="match status" value="1"/>
</dbReference>
<protein>
    <submittedName>
        <fullName evidence="3">Cold shock domain-containing protein</fullName>
    </submittedName>
</protein>
<evidence type="ECO:0000313" key="3">
    <source>
        <dbReference type="EMBL" id="TMR40703.1"/>
    </source>
</evidence>
<name>A0A5S4H650_9ACTN</name>
<feature type="domain" description="CSD" evidence="2">
    <location>
        <begin position="13"/>
        <end position="77"/>
    </location>
</feature>
<evidence type="ECO:0000259" key="2">
    <source>
        <dbReference type="PROSITE" id="PS51857"/>
    </source>
</evidence>
<comment type="caution">
    <text evidence="3">The sequence shown here is derived from an EMBL/GenBank/DDBJ whole genome shotgun (WGS) entry which is preliminary data.</text>
</comment>
<dbReference type="CDD" id="cd04458">
    <property type="entry name" value="CSP_CDS"/>
    <property type="match status" value="1"/>
</dbReference>
<dbReference type="EMBL" id="VCKZ01000045">
    <property type="protein sequence ID" value="TMR40703.1"/>
    <property type="molecule type" value="Genomic_DNA"/>
</dbReference>
<dbReference type="GO" id="GO:0003730">
    <property type="term" value="F:mRNA 3'-UTR binding"/>
    <property type="evidence" value="ECO:0007669"/>
    <property type="project" value="TreeGrafter"/>
</dbReference>